<dbReference type="EMBL" id="OZ034817">
    <property type="protein sequence ID" value="CAL1382588.1"/>
    <property type="molecule type" value="Genomic_DNA"/>
</dbReference>
<proteinExistence type="predicted"/>
<organism evidence="2 3">
    <name type="scientific">Linum trigynum</name>
    <dbReference type="NCBI Taxonomy" id="586398"/>
    <lineage>
        <taxon>Eukaryota</taxon>
        <taxon>Viridiplantae</taxon>
        <taxon>Streptophyta</taxon>
        <taxon>Embryophyta</taxon>
        <taxon>Tracheophyta</taxon>
        <taxon>Spermatophyta</taxon>
        <taxon>Magnoliopsida</taxon>
        <taxon>eudicotyledons</taxon>
        <taxon>Gunneridae</taxon>
        <taxon>Pentapetalae</taxon>
        <taxon>rosids</taxon>
        <taxon>fabids</taxon>
        <taxon>Malpighiales</taxon>
        <taxon>Linaceae</taxon>
        <taxon>Linum</taxon>
    </lineage>
</organism>
<dbReference type="AlphaFoldDB" id="A0AAV2EA50"/>
<evidence type="ECO:0000313" key="3">
    <source>
        <dbReference type="Proteomes" id="UP001497516"/>
    </source>
</evidence>
<protein>
    <submittedName>
        <fullName evidence="2">Uncharacterized protein</fullName>
    </submittedName>
</protein>
<name>A0AAV2EA50_9ROSI</name>
<evidence type="ECO:0000256" key="1">
    <source>
        <dbReference type="SAM" id="MobiDB-lite"/>
    </source>
</evidence>
<sequence>METNPTADVKTTKSKQAEDWKNPKSHQAEDEPPHIDRGWKKTWRRGHLAGSIPSELAEMPNLDALPESFARLLEGKFLSQYLS</sequence>
<feature type="region of interest" description="Disordered" evidence="1">
    <location>
        <begin position="1"/>
        <end position="42"/>
    </location>
</feature>
<evidence type="ECO:0000313" key="2">
    <source>
        <dbReference type="EMBL" id="CAL1382588.1"/>
    </source>
</evidence>
<gene>
    <name evidence="2" type="ORF">LTRI10_LOCUS23905</name>
</gene>
<keyword evidence="3" id="KW-1185">Reference proteome</keyword>
<reference evidence="2 3" key="1">
    <citation type="submission" date="2024-04" db="EMBL/GenBank/DDBJ databases">
        <authorList>
            <person name="Fracassetti M."/>
        </authorList>
    </citation>
    <scope>NUCLEOTIDE SEQUENCE [LARGE SCALE GENOMIC DNA]</scope>
</reference>
<accession>A0AAV2EA50</accession>
<feature type="compositionally biased region" description="Basic and acidic residues" evidence="1">
    <location>
        <begin position="15"/>
        <end position="39"/>
    </location>
</feature>
<dbReference type="Proteomes" id="UP001497516">
    <property type="component" value="Chromosome 4"/>
</dbReference>